<reference evidence="5 6" key="1">
    <citation type="submission" date="2019-08" db="EMBL/GenBank/DDBJ databases">
        <title>Deep-cultivation of Planctomycetes and their phenomic and genomic characterization uncovers novel biology.</title>
        <authorList>
            <person name="Wiegand S."/>
            <person name="Jogler M."/>
            <person name="Boedeker C."/>
            <person name="Pinto D."/>
            <person name="Vollmers J."/>
            <person name="Rivas-Marin E."/>
            <person name="Kohn T."/>
            <person name="Peeters S.H."/>
            <person name="Heuer A."/>
            <person name="Rast P."/>
            <person name="Oberbeckmann S."/>
            <person name="Bunk B."/>
            <person name="Jeske O."/>
            <person name="Meyerdierks A."/>
            <person name="Storesund J.E."/>
            <person name="Kallscheuer N."/>
            <person name="Luecker S."/>
            <person name="Lage O.M."/>
            <person name="Pohl T."/>
            <person name="Merkel B.J."/>
            <person name="Hornburger P."/>
            <person name="Mueller R.-W."/>
            <person name="Bruemmer F."/>
            <person name="Labrenz M."/>
            <person name="Spormann A.M."/>
            <person name="Op den Camp H."/>
            <person name="Overmann J."/>
            <person name="Amann R."/>
            <person name="Jetten M.S.M."/>
            <person name="Mascher T."/>
            <person name="Medema M.H."/>
            <person name="Devos D.P."/>
            <person name="Kaster A.-K."/>
            <person name="Ovreas L."/>
            <person name="Rohde M."/>
            <person name="Galperin M.Y."/>
            <person name="Jogler C."/>
        </authorList>
    </citation>
    <scope>NUCLEOTIDE SEQUENCE [LARGE SCALE GENOMIC DNA]</scope>
    <source>
        <strain evidence="5 6">OJF2</strain>
    </source>
</reference>
<keyword evidence="2" id="KW-0238">DNA-binding</keyword>
<dbReference type="SUPFAM" id="SSF46689">
    <property type="entry name" value="Homeodomain-like"/>
    <property type="match status" value="1"/>
</dbReference>
<name>A0A5B9VW33_9BACT</name>
<dbReference type="InterPro" id="IPR046532">
    <property type="entry name" value="DUF6597"/>
</dbReference>
<protein>
    <submittedName>
        <fullName evidence="5">Transcriptional activator FtrA</fullName>
    </submittedName>
</protein>
<dbReference type="Pfam" id="PF20240">
    <property type="entry name" value="DUF6597"/>
    <property type="match status" value="1"/>
</dbReference>
<evidence type="ECO:0000313" key="6">
    <source>
        <dbReference type="Proteomes" id="UP000324233"/>
    </source>
</evidence>
<dbReference type="Gene3D" id="1.10.10.60">
    <property type="entry name" value="Homeodomain-like"/>
    <property type="match status" value="1"/>
</dbReference>
<dbReference type="InterPro" id="IPR009057">
    <property type="entry name" value="Homeodomain-like_sf"/>
</dbReference>
<dbReference type="RefSeq" id="WP_148590853.1">
    <property type="nucleotide sequence ID" value="NZ_CP042997.1"/>
</dbReference>
<dbReference type="InterPro" id="IPR018060">
    <property type="entry name" value="HTH_AraC"/>
</dbReference>
<evidence type="ECO:0000256" key="1">
    <source>
        <dbReference type="ARBA" id="ARBA00023015"/>
    </source>
</evidence>
<feature type="domain" description="HTH araC/xylS-type" evidence="4">
    <location>
        <begin position="163"/>
        <end position="246"/>
    </location>
</feature>
<dbReference type="PROSITE" id="PS01124">
    <property type="entry name" value="HTH_ARAC_FAMILY_2"/>
    <property type="match status" value="1"/>
</dbReference>
<evidence type="ECO:0000313" key="5">
    <source>
        <dbReference type="EMBL" id="QEH31995.1"/>
    </source>
</evidence>
<evidence type="ECO:0000259" key="4">
    <source>
        <dbReference type="PROSITE" id="PS01124"/>
    </source>
</evidence>
<evidence type="ECO:0000256" key="2">
    <source>
        <dbReference type="ARBA" id="ARBA00023125"/>
    </source>
</evidence>
<evidence type="ECO:0000256" key="3">
    <source>
        <dbReference type="ARBA" id="ARBA00023163"/>
    </source>
</evidence>
<dbReference type="Proteomes" id="UP000324233">
    <property type="component" value="Chromosome"/>
</dbReference>
<dbReference type="GO" id="GO:0003700">
    <property type="term" value="F:DNA-binding transcription factor activity"/>
    <property type="evidence" value="ECO:0007669"/>
    <property type="project" value="InterPro"/>
</dbReference>
<proteinExistence type="predicted"/>
<dbReference type="KEGG" id="agv:OJF2_04640"/>
<dbReference type="GO" id="GO:0043565">
    <property type="term" value="F:sequence-specific DNA binding"/>
    <property type="evidence" value="ECO:0007669"/>
    <property type="project" value="InterPro"/>
</dbReference>
<keyword evidence="1" id="KW-0805">Transcription regulation</keyword>
<keyword evidence="6" id="KW-1185">Reference proteome</keyword>
<dbReference type="PANTHER" id="PTHR46796:SF15">
    <property type="entry name" value="BLL1074 PROTEIN"/>
    <property type="match status" value="1"/>
</dbReference>
<dbReference type="Pfam" id="PF12833">
    <property type="entry name" value="HTH_18"/>
    <property type="match status" value="1"/>
</dbReference>
<keyword evidence="3" id="KW-0804">Transcription</keyword>
<organism evidence="5 6">
    <name type="scientific">Aquisphaera giovannonii</name>
    <dbReference type="NCBI Taxonomy" id="406548"/>
    <lineage>
        <taxon>Bacteria</taxon>
        <taxon>Pseudomonadati</taxon>
        <taxon>Planctomycetota</taxon>
        <taxon>Planctomycetia</taxon>
        <taxon>Isosphaerales</taxon>
        <taxon>Isosphaeraceae</taxon>
        <taxon>Aquisphaera</taxon>
    </lineage>
</organism>
<dbReference type="EMBL" id="CP042997">
    <property type="protein sequence ID" value="QEH31995.1"/>
    <property type="molecule type" value="Genomic_DNA"/>
</dbReference>
<dbReference type="AlphaFoldDB" id="A0A5B9VW33"/>
<dbReference type="PANTHER" id="PTHR46796">
    <property type="entry name" value="HTH-TYPE TRANSCRIPTIONAL ACTIVATOR RHAS-RELATED"/>
    <property type="match status" value="1"/>
</dbReference>
<dbReference type="OrthoDB" id="323290at2"/>
<sequence length="260" mass="27449">MIHTLAPRGPLAGLIERVWLDDAFERPHRAERILPGGSLDLIANLTPGTDPAILAAGARAGPFTFHAGGTRTVLGVAFRPGGAAPFLGVPADEIRDAIVPLRELWGPEADALSGRLASAGSPGARLAEAERTLLGRLARSPRRHPGVAMAVEILGDGTGGPPVAAVARRVGLGPRRLSRAFQAEVGLPPKLYARIRRFGEVLRLAASASRVEWAAVAQACGYYDQAHLIRDFRAFAGMSPTEYLAMRGGLANPHHLPEPS</sequence>
<accession>A0A5B9VW33</accession>
<dbReference type="SMART" id="SM00342">
    <property type="entry name" value="HTH_ARAC"/>
    <property type="match status" value="1"/>
</dbReference>
<dbReference type="InterPro" id="IPR050204">
    <property type="entry name" value="AraC_XylS_family_regulators"/>
</dbReference>
<gene>
    <name evidence="5" type="ORF">OJF2_04640</name>
</gene>